<dbReference type="InterPro" id="IPR039430">
    <property type="entry name" value="Thymidylate_kin-like_dom"/>
</dbReference>
<evidence type="ECO:0000259" key="12">
    <source>
        <dbReference type="Pfam" id="PF02223"/>
    </source>
</evidence>
<evidence type="ECO:0000256" key="3">
    <source>
        <dbReference type="ARBA" id="ARBA00017144"/>
    </source>
</evidence>
<feature type="binding site" evidence="11">
    <location>
        <begin position="10"/>
        <end position="17"/>
    </location>
    <ligand>
        <name>ATP</name>
        <dbReference type="ChEBI" id="CHEBI:30616"/>
    </ligand>
</feature>
<evidence type="ECO:0000256" key="9">
    <source>
        <dbReference type="ARBA" id="ARBA00029962"/>
    </source>
</evidence>
<dbReference type="PANTHER" id="PTHR10344:SF4">
    <property type="entry name" value="UMP-CMP KINASE 2, MITOCHONDRIAL"/>
    <property type="match status" value="1"/>
</dbReference>
<dbReference type="PANTHER" id="PTHR10344">
    <property type="entry name" value="THYMIDYLATE KINASE"/>
    <property type="match status" value="1"/>
</dbReference>
<dbReference type="InterPro" id="IPR018094">
    <property type="entry name" value="Thymidylate_kinase"/>
</dbReference>
<keyword evidence="6 11" id="KW-0547">Nucleotide-binding</keyword>
<dbReference type="RefSeq" id="WP_188747575.1">
    <property type="nucleotide sequence ID" value="NZ_BMIJ01000003.1"/>
</dbReference>
<protein>
    <recommendedName>
        <fullName evidence="3 11">Thymidylate kinase</fullName>
        <ecNumber evidence="2 11">2.7.4.9</ecNumber>
    </recommendedName>
    <alternativeName>
        <fullName evidence="9 11">dTMP kinase</fullName>
    </alternativeName>
</protein>
<dbReference type="GO" id="GO:0016301">
    <property type="term" value="F:kinase activity"/>
    <property type="evidence" value="ECO:0007669"/>
    <property type="project" value="UniProtKB-KW"/>
</dbReference>
<evidence type="ECO:0000256" key="8">
    <source>
        <dbReference type="ARBA" id="ARBA00022840"/>
    </source>
</evidence>
<dbReference type="EC" id="2.7.4.9" evidence="2 11"/>
<reference evidence="14" key="1">
    <citation type="journal article" date="2019" name="Int. J. Syst. Evol. Microbiol.">
        <title>The Global Catalogue of Microorganisms (GCM) 10K type strain sequencing project: providing services to taxonomists for standard genome sequencing and annotation.</title>
        <authorList>
            <consortium name="The Broad Institute Genomics Platform"/>
            <consortium name="The Broad Institute Genome Sequencing Center for Infectious Disease"/>
            <person name="Wu L."/>
            <person name="Ma J."/>
        </authorList>
    </citation>
    <scope>NUCLEOTIDE SEQUENCE [LARGE SCALE GENOMIC DNA]</scope>
    <source>
        <strain evidence="14">CGMCC 1.15341</strain>
    </source>
</reference>
<dbReference type="Proteomes" id="UP000629025">
    <property type="component" value="Unassembled WGS sequence"/>
</dbReference>
<proteinExistence type="inferred from homology"/>
<evidence type="ECO:0000256" key="11">
    <source>
        <dbReference type="HAMAP-Rule" id="MF_00165"/>
    </source>
</evidence>
<comment type="catalytic activity">
    <reaction evidence="10 11">
        <text>dTMP + ATP = dTDP + ADP</text>
        <dbReference type="Rhea" id="RHEA:13517"/>
        <dbReference type="ChEBI" id="CHEBI:30616"/>
        <dbReference type="ChEBI" id="CHEBI:58369"/>
        <dbReference type="ChEBI" id="CHEBI:63528"/>
        <dbReference type="ChEBI" id="CHEBI:456216"/>
        <dbReference type="EC" id="2.7.4.9"/>
    </reaction>
</comment>
<comment type="function">
    <text evidence="11">Phosphorylation of dTMP to form dTDP in both de novo and salvage pathways of dTTP synthesis.</text>
</comment>
<comment type="caution">
    <text evidence="13">The sequence shown here is derived from an EMBL/GenBank/DDBJ whole genome shotgun (WGS) entry which is preliminary data.</text>
</comment>
<organism evidence="13 14">
    <name type="scientific">Marinobacterium zhoushanense</name>
    <dbReference type="NCBI Taxonomy" id="1679163"/>
    <lineage>
        <taxon>Bacteria</taxon>
        <taxon>Pseudomonadati</taxon>
        <taxon>Pseudomonadota</taxon>
        <taxon>Gammaproteobacteria</taxon>
        <taxon>Oceanospirillales</taxon>
        <taxon>Oceanospirillaceae</taxon>
        <taxon>Marinobacterium</taxon>
    </lineage>
</organism>
<dbReference type="SUPFAM" id="SSF52540">
    <property type="entry name" value="P-loop containing nucleoside triphosphate hydrolases"/>
    <property type="match status" value="1"/>
</dbReference>
<feature type="domain" description="Thymidylate kinase-like" evidence="12">
    <location>
        <begin position="8"/>
        <end position="197"/>
    </location>
</feature>
<gene>
    <name evidence="11 13" type="primary">tmk</name>
    <name evidence="13" type="ORF">GCM10011352_18710</name>
</gene>
<accession>A0ABQ1KDT4</accession>
<evidence type="ECO:0000256" key="7">
    <source>
        <dbReference type="ARBA" id="ARBA00022777"/>
    </source>
</evidence>
<keyword evidence="5 11" id="KW-0545">Nucleotide biosynthesis</keyword>
<evidence type="ECO:0000256" key="1">
    <source>
        <dbReference type="ARBA" id="ARBA00009776"/>
    </source>
</evidence>
<dbReference type="CDD" id="cd01672">
    <property type="entry name" value="TMPK"/>
    <property type="match status" value="1"/>
</dbReference>
<keyword evidence="4 11" id="KW-0808">Transferase</keyword>
<evidence type="ECO:0000256" key="5">
    <source>
        <dbReference type="ARBA" id="ARBA00022727"/>
    </source>
</evidence>
<dbReference type="EMBL" id="BMIJ01000003">
    <property type="protein sequence ID" value="GGB92897.1"/>
    <property type="molecule type" value="Genomic_DNA"/>
</dbReference>
<keyword evidence="8 11" id="KW-0067">ATP-binding</keyword>
<keyword evidence="7 11" id="KW-0418">Kinase</keyword>
<sequence>MSGYFITLEGIEGVGKTTNLNYVREYLERRGHEVVVTREPGGTPLGEQLRELLLTPRTEPVSDMAELLMMFAARAQHLFAVIEPALARGAWVLCDRFTDATFAYQGGGRQLASEPVALLEQLVQRQRRPDLTLLLDLPVEIGLARAHSRGTPDRFETERVEFFQRVRDAYLARAAQEPGRIRVIDAEPPLAQVQQQIDLALSGLEWS</sequence>
<keyword evidence="14" id="KW-1185">Reference proteome</keyword>
<comment type="similarity">
    <text evidence="1 11">Belongs to the thymidylate kinase family.</text>
</comment>
<evidence type="ECO:0000256" key="2">
    <source>
        <dbReference type="ARBA" id="ARBA00012980"/>
    </source>
</evidence>
<dbReference type="InterPro" id="IPR027417">
    <property type="entry name" value="P-loop_NTPase"/>
</dbReference>
<evidence type="ECO:0000256" key="6">
    <source>
        <dbReference type="ARBA" id="ARBA00022741"/>
    </source>
</evidence>
<dbReference type="HAMAP" id="MF_00165">
    <property type="entry name" value="Thymidylate_kinase"/>
    <property type="match status" value="1"/>
</dbReference>
<name>A0ABQ1KDT4_9GAMM</name>
<dbReference type="Gene3D" id="3.40.50.300">
    <property type="entry name" value="P-loop containing nucleotide triphosphate hydrolases"/>
    <property type="match status" value="1"/>
</dbReference>
<dbReference type="NCBIfam" id="TIGR00041">
    <property type="entry name" value="DTMP_kinase"/>
    <property type="match status" value="1"/>
</dbReference>
<evidence type="ECO:0000313" key="14">
    <source>
        <dbReference type="Proteomes" id="UP000629025"/>
    </source>
</evidence>
<dbReference type="Pfam" id="PF02223">
    <property type="entry name" value="Thymidylate_kin"/>
    <property type="match status" value="1"/>
</dbReference>
<evidence type="ECO:0000313" key="13">
    <source>
        <dbReference type="EMBL" id="GGB92897.1"/>
    </source>
</evidence>
<evidence type="ECO:0000256" key="4">
    <source>
        <dbReference type="ARBA" id="ARBA00022679"/>
    </source>
</evidence>
<evidence type="ECO:0000256" key="10">
    <source>
        <dbReference type="ARBA" id="ARBA00048743"/>
    </source>
</evidence>